<dbReference type="GO" id="GO:0008170">
    <property type="term" value="F:N-methyltransferase activity"/>
    <property type="evidence" value="ECO:0007669"/>
    <property type="project" value="UniProtKB-ARBA"/>
</dbReference>
<dbReference type="GO" id="GO:0008757">
    <property type="term" value="F:S-adenosylmethionine-dependent methyltransferase activity"/>
    <property type="evidence" value="ECO:0007669"/>
    <property type="project" value="UniProtKB-ARBA"/>
</dbReference>
<proteinExistence type="predicted"/>
<reference evidence="5 6" key="1">
    <citation type="submission" date="2020-01" db="EMBL/GenBank/DDBJ databases">
        <title>Genomes of bacteria type strains.</title>
        <authorList>
            <person name="Chen J."/>
            <person name="Zhu S."/>
            <person name="Yang J."/>
        </authorList>
    </citation>
    <scope>NUCLEOTIDE SEQUENCE [LARGE SCALE GENOMIC DNA]</scope>
    <source>
        <strain evidence="5 6">LMG 22958</strain>
    </source>
</reference>
<protein>
    <submittedName>
        <fullName evidence="5">Methyltransferase</fullName>
    </submittedName>
</protein>
<keyword evidence="2 5" id="KW-0808">Transferase</keyword>
<dbReference type="GO" id="GO:0003676">
    <property type="term" value="F:nucleic acid binding"/>
    <property type="evidence" value="ECO:0007669"/>
    <property type="project" value="InterPro"/>
</dbReference>
<sequence>MKVNTDSLILGSWVAPNNAQSLLDIGTGTGILALMLAQETVESAKILALEVDKNAAEQARDNVRASKWPNKITVLHQALDEYEPEVRFDIIVSNPPYFEHANKSTNAYHTQTKSRTVARQTRLLTPLALFQFSASHLKNGGSLYCLYPFQRVEEIKQAAFSCGFSLAEQLTVKHNNESDPYLCAFRFQAHSGDDTSKVQGQEQEQTLTSRMQAEQELSIRELEGTYTTDFKALCQAFYLNF</sequence>
<evidence type="ECO:0000259" key="4">
    <source>
        <dbReference type="Pfam" id="PF05175"/>
    </source>
</evidence>
<keyword evidence="3" id="KW-0949">S-adenosyl-L-methionine</keyword>
<keyword evidence="1 5" id="KW-0489">Methyltransferase</keyword>
<comment type="caution">
    <text evidence="5">The sequence shown here is derived from an EMBL/GenBank/DDBJ whole genome shotgun (WGS) entry which is preliminary data.</text>
</comment>
<evidence type="ECO:0000313" key="5">
    <source>
        <dbReference type="EMBL" id="NDW22734.1"/>
    </source>
</evidence>
<dbReference type="InterPro" id="IPR050210">
    <property type="entry name" value="tRNA_Adenine-N(6)_MTase"/>
</dbReference>
<evidence type="ECO:0000256" key="1">
    <source>
        <dbReference type="ARBA" id="ARBA00022603"/>
    </source>
</evidence>
<dbReference type="Pfam" id="PF05175">
    <property type="entry name" value="MTS"/>
    <property type="match status" value="1"/>
</dbReference>
<dbReference type="PANTHER" id="PTHR47739:SF1">
    <property type="entry name" value="TRNA1(VAL) (ADENINE(37)-N6)-METHYLTRANSFERASE"/>
    <property type="match status" value="1"/>
</dbReference>
<dbReference type="InterPro" id="IPR029063">
    <property type="entry name" value="SAM-dependent_MTases_sf"/>
</dbReference>
<accession>A0A6L9MWT2</accession>
<dbReference type="Proteomes" id="UP000478837">
    <property type="component" value="Unassembled WGS sequence"/>
</dbReference>
<dbReference type="SUPFAM" id="SSF53335">
    <property type="entry name" value="S-adenosyl-L-methionine-dependent methyltransferases"/>
    <property type="match status" value="1"/>
</dbReference>
<feature type="domain" description="Methyltransferase small" evidence="4">
    <location>
        <begin position="7"/>
        <end position="109"/>
    </location>
</feature>
<dbReference type="PANTHER" id="PTHR47739">
    <property type="entry name" value="TRNA1(VAL) (ADENINE(37)-N6)-METHYLTRANSFERASE"/>
    <property type="match status" value="1"/>
</dbReference>
<evidence type="ECO:0000256" key="3">
    <source>
        <dbReference type="ARBA" id="ARBA00022691"/>
    </source>
</evidence>
<organism evidence="5 6">
    <name type="scientific">Alteromonas hispanica</name>
    <dbReference type="NCBI Taxonomy" id="315421"/>
    <lineage>
        <taxon>Bacteria</taxon>
        <taxon>Pseudomonadati</taxon>
        <taxon>Pseudomonadota</taxon>
        <taxon>Gammaproteobacteria</taxon>
        <taxon>Alteromonadales</taxon>
        <taxon>Alteromonadaceae</taxon>
        <taxon>Alteromonas/Salinimonas group</taxon>
        <taxon>Alteromonas</taxon>
    </lineage>
</organism>
<dbReference type="CDD" id="cd02440">
    <property type="entry name" value="AdoMet_MTases"/>
    <property type="match status" value="1"/>
</dbReference>
<evidence type="ECO:0000313" key="6">
    <source>
        <dbReference type="Proteomes" id="UP000478837"/>
    </source>
</evidence>
<dbReference type="InterPro" id="IPR007848">
    <property type="entry name" value="Small_mtfrase_dom"/>
</dbReference>
<dbReference type="Gene3D" id="3.40.50.150">
    <property type="entry name" value="Vaccinia Virus protein VP39"/>
    <property type="match status" value="1"/>
</dbReference>
<dbReference type="EMBL" id="JAAAWP010000010">
    <property type="protein sequence ID" value="NDW22734.1"/>
    <property type="molecule type" value="Genomic_DNA"/>
</dbReference>
<name>A0A6L9MWT2_9ALTE</name>
<evidence type="ECO:0000256" key="2">
    <source>
        <dbReference type="ARBA" id="ARBA00022679"/>
    </source>
</evidence>
<dbReference type="InterPro" id="IPR002052">
    <property type="entry name" value="DNA_methylase_N6_adenine_CS"/>
</dbReference>
<dbReference type="GO" id="GO:0032259">
    <property type="term" value="P:methylation"/>
    <property type="evidence" value="ECO:0007669"/>
    <property type="project" value="UniProtKB-KW"/>
</dbReference>
<dbReference type="PROSITE" id="PS00092">
    <property type="entry name" value="N6_MTASE"/>
    <property type="match status" value="1"/>
</dbReference>
<dbReference type="AlphaFoldDB" id="A0A6L9MWT2"/>
<gene>
    <name evidence="5" type="ORF">GTW09_14490</name>
</gene>
<keyword evidence="6" id="KW-1185">Reference proteome</keyword>